<evidence type="ECO:0000256" key="10">
    <source>
        <dbReference type="ARBA" id="ARBA00074306"/>
    </source>
</evidence>
<feature type="domain" description="Response regulatory" evidence="15">
    <location>
        <begin position="1171"/>
        <end position="1289"/>
    </location>
</feature>
<dbReference type="Gene3D" id="3.30.450.40">
    <property type="match status" value="1"/>
</dbReference>
<dbReference type="InterPro" id="IPR000014">
    <property type="entry name" value="PAS"/>
</dbReference>
<gene>
    <name evidence="17" type="ORF">KME25_01435</name>
</gene>
<feature type="modified residue" description="4-aspartylphosphate" evidence="11">
    <location>
        <position position="1220"/>
    </location>
</feature>
<evidence type="ECO:0000313" key="18">
    <source>
        <dbReference type="Proteomes" id="UP000753908"/>
    </source>
</evidence>
<feature type="coiled-coil region" evidence="12">
    <location>
        <begin position="897"/>
        <end position="924"/>
    </location>
</feature>
<feature type="compositionally biased region" description="Basic and acidic residues" evidence="13">
    <location>
        <begin position="594"/>
        <end position="621"/>
    </location>
</feature>
<dbReference type="InterPro" id="IPR011006">
    <property type="entry name" value="CheY-like_superfamily"/>
</dbReference>
<evidence type="ECO:0000256" key="3">
    <source>
        <dbReference type="ARBA" id="ARBA00012438"/>
    </source>
</evidence>
<dbReference type="CDD" id="cd00130">
    <property type="entry name" value="PAS"/>
    <property type="match status" value="1"/>
</dbReference>
<keyword evidence="9" id="KW-0902">Two-component regulatory system</keyword>
<dbReference type="Gene3D" id="3.30.565.10">
    <property type="entry name" value="Histidine kinase-like ATPase, C-terminal domain"/>
    <property type="match status" value="2"/>
</dbReference>
<dbReference type="Pfam" id="PF00512">
    <property type="entry name" value="HisKA"/>
    <property type="match status" value="2"/>
</dbReference>
<dbReference type="PROSITE" id="PS50109">
    <property type="entry name" value="HIS_KIN"/>
    <property type="match status" value="2"/>
</dbReference>
<dbReference type="InterPro" id="IPR001789">
    <property type="entry name" value="Sig_transdc_resp-reg_receiver"/>
</dbReference>
<dbReference type="Pfam" id="PF08447">
    <property type="entry name" value="PAS_3"/>
    <property type="match status" value="1"/>
</dbReference>
<protein>
    <recommendedName>
        <fullName evidence="10">Circadian input-output histidine kinase CikA</fullName>
        <ecNumber evidence="3">2.7.13.3</ecNumber>
    </recommendedName>
</protein>
<dbReference type="InterPro" id="IPR003594">
    <property type="entry name" value="HATPase_dom"/>
</dbReference>
<dbReference type="PROSITE" id="PS50113">
    <property type="entry name" value="PAC"/>
    <property type="match status" value="1"/>
</dbReference>
<evidence type="ECO:0000259" key="16">
    <source>
        <dbReference type="PROSITE" id="PS50113"/>
    </source>
</evidence>
<dbReference type="PRINTS" id="PR00344">
    <property type="entry name" value="BCTRLSENSOR"/>
</dbReference>
<dbReference type="InterPro" id="IPR029016">
    <property type="entry name" value="GAF-like_dom_sf"/>
</dbReference>
<dbReference type="FunFam" id="3.30.565.10:FF:000010">
    <property type="entry name" value="Sensor histidine kinase RcsC"/>
    <property type="match status" value="1"/>
</dbReference>
<keyword evidence="6" id="KW-0547">Nucleotide-binding</keyword>
<dbReference type="Pfam" id="PF02518">
    <property type="entry name" value="HATPase_c"/>
    <property type="match status" value="2"/>
</dbReference>
<evidence type="ECO:0000256" key="13">
    <source>
        <dbReference type="SAM" id="MobiDB-lite"/>
    </source>
</evidence>
<evidence type="ECO:0000256" key="5">
    <source>
        <dbReference type="ARBA" id="ARBA00022679"/>
    </source>
</evidence>
<dbReference type="SUPFAM" id="SSF55781">
    <property type="entry name" value="GAF domain-like"/>
    <property type="match status" value="1"/>
</dbReference>
<evidence type="ECO:0000259" key="15">
    <source>
        <dbReference type="PROSITE" id="PS50110"/>
    </source>
</evidence>
<reference evidence="17" key="1">
    <citation type="submission" date="2021-05" db="EMBL/GenBank/DDBJ databases">
        <authorList>
            <person name="Pietrasiak N."/>
            <person name="Ward R."/>
            <person name="Stajich J.E."/>
            <person name="Kurbessoian T."/>
        </authorList>
    </citation>
    <scope>NUCLEOTIDE SEQUENCE</scope>
    <source>
        <strain evidence="17">CPER-KK1</strain>
    </source>
</reference>
<sequence>MGARMRERDWAKTPLGSPTQWQQSLKTAVRIMLTSRQAMFVWWGEELINLYNDAYKAIMGGKHPEALGQPASYVWREIWEQIGPRAESAILKNEGTYDEALLLIMERNGYPEETYYTFSYSPVPNDEGGTGGIICANTDDTQRIIGERQLALLRELAAKTADARTFDNACTLSARCLETNPYDLPFAMIYLDDPEQQRVVLAGTSCIDRTHVAVPETVNLDADSVWSFAEVLKTQKTVLISNLASTFEGLPTGAWERSPDQAVAVPIAPSGQTGRAGILIVGLNPFRLFNDSYRGFIDLVAAQIAASIANAQAYEEERKRAEALAELDRAKTVFFSNVSHEFRTPLTLMLGPLEDLLTHRKEALPVGGREQIETVHRNSLRLLKLVNTLLDFSRIEAGRIQAVYEPTNLSAFTAELASVFRSAIERAGMRLLVDCPSLPESVYVDREMWEKIVFNLLSNAFKFTFEGEISVSMRWMDNQVELVVQDTGTGIPAEEIPHLFERFHRVPGARGRTYEGSGIGLSLVQELVKLHGGTISVTSEVDRGTCFVVSVPTGVAHLPSYQINATRTLASTATGASPYVEEALRWLPDGDGEQGGRREAEGEIFHQEQTRGSRGKGEAGREAEIHIDNLPISASSASPTSSPPARILLADDNADMRDYVKRLLSQQYEVETVADGIAALEAVRRQRPNLVLTDVMMPRLDGFGLLRELRADPTTKEIPIILLSARAGEESRVEGLESGADDYLIKPFAARELLARVEANLKLTQIRQEAAAALREAQIQLESALVAGSVYTWRWNIPEERLMVNAAFAHLFAVDPIEAAEGLPFEVFMNAIHEEDRPLVFAAIDRAIASGEEYVAEYRVRTATGEERWLFARGQVEYDSAGNPVVFPGALADITERKRAEVEREQLLARAQAAREAAEAANRVKDEFLAVLSHELRSPLNPILGWSKLLQTRKLDEAKTAQALSTIERNAKLQAELIEDLLDVSRILQGKLNLNVRPVNLVTTIQSALETVRLAAQAKSIEVEVILDSQVERVAGDATRLQQVVWNLLSNAVKFTSAGDRVMVRLEQVDTQAQITVRDTGKGIHPDFLPHVFDYFRQEDGKTTRKFGGLGLGLAIVRHLVELHGGTVSADSPGVGLGSTFTVQLPLMVAALEVQQSKPLPANTTDLSQLQILVVDDEADMRELAVTILEEYGAVVRVAASAMEALMALDQFKLDVLICDIGMPDVDGYMLMRQIRSRLPEQGRGIPAVALTAYAGEFNQQQALAAGFQLHISKPVEPAELAKAIATLVGRSGDV</sequence>
<feature type="region of interest" description="Disordered" evidence="13">
    <location>
        <begin position="588"/>
        <end position="621"/>
    </location>
</feature>
<dbReference type="InterPro" id="IPR004358">
    <property type="entry name" value="Sig_transdc_His_kin-like_C"/>
</dbReference>
<dbReference type="InterPro" id="IPR036097">
    <property type="entry name" value="HisK_dim/P_sf"/>
</dbReference>
<dbReference type="InterPro" id="IPR003661">
    <property type="entry name" value="HisK_dim/P_dom"/>
</dbReference>
<feature type="domain" description="Histidine kinase" evidence="14">
    <location>
        <begin position="931"/>
        <end position="1149"/>
    </location>
</feature>
<dbReference type="Pfam" id="PF00072">
    <property type="entry name" value="Response_reg"/>
    <property type="match status" value="2"/>
</dbReference>
<dbReference type="EMBL" id="JAHHIF010000002">
    <property type="protein sequence ID" value="MBW4543102.1"/>
    <property type="molecule type" value="Genomic_DNA"/>
</dbReference>
<feature type="domain" description="Histidine kinase" evidence="14">
    <location>
        <begin position="337"/>
        <end position="555"/>
    </location>
</feature>
<dbReference type="InterPro" id="IPR003018">
    <property type="entry name" value="GAF"/>
</dbReference>
<feature type="domain" description="Response regulatory" evidence="15">
    <location>
        <begin position="646"/>
        <end position="761"/>
    </location>
</feature>
<dbReference type="Pfam" id="PF13185">
    <property type="entry name" value="GAF_2"/>
    <property type="match status" value="1"/>
</dbReference>
<evidence type="ECO:0000256" key="4">
    <source>
        <dbReference type="ARBA" id="ARBA00022553"/>
    </source>
</evidence>
<dbReference type="InterPro" id="IPR000700">
    <property type="entry name" value="PAS-assoc_C"/>
</dbReference>
<dbReference type="FunFam" id="1.10.287.130:FF:000045">
    <property type="entry name" value="Two-component system sensor histidine kinase/response regulator"/>
    <property type="match status" value="1"/>
</dbReference>
<evidence type="ECO:0000256" key="1">
    <source>
        <dbReference type="ARBA" id="ARBA00000085"/>
    </source>
</evidence>
<keyword evidence="5" id="KW-0808">Transferase</keyword>
<dbReference type="Gene3D" id="1.10.287.130">
    <property type="match status" value="2"/>
</dbReference>
<dbReference type="EC" id="2.7.13.3" evidence="3"/>
<keyword evidence="12" id="KW-0175">Coiled coil</keyword>
<keyword evidence="7" id="KW-0418">Kinase</keyword>
<dbReference type="InterPro" id="IPR036890">
    <property type="entry name" value="HATPase_C_sf"/>
</dbReference>
<dbReference type="Gene3D" id="3.40.50.2300">
    <property type="match status" value="2"/>
</dbReference>
<evidence type="ECO:0000256" key="8">
    <source>
        <dbReference type="ARBA" id="ARBA00022840"/>
    </source>
</evidence>
<proteinExistence type="inferred from homology"/>
<dbReference type="PANTHER" id="PTHR43547">
    <property type="entry name" value="TWO-COMPONENT HISTIDINE KINASE"/>
    <property type="match status" value="1"/>
</dbReference>
<evidence type="ECO:0000256" key="12">
    <source>
        <dbReference type="SAM" id="Coils"/>
    </source>
</evidence>
<dbReference type="Gene3D" id="3.30.450.20">
    <property type="entry name" value="PAS domain"/>
    <property type="match status" value="2"/>
</dbReference>
<dbReference type="SUPFAM" id="SSF52172">
    <property type="entry name" value="CheY-like"/>
    <property type="match status" value="2"/>
</dbReference>
<evidence type="ECO:0000259" key="14">
    <source>
        <dbReference type="PROSITE" id="PS50109"/>
    </source>
</evidence>
<feature type="modified residue" description="4-aspartylphosphate" evidence="11">
    <location>
        <position position="694"/>
    </location>
</feature>
<dbReference type="SUPFAM" id="SSF47384">
    <property type="entry name" value="Homodimeric domain of signal transducing histidine kinase"/>
    <property type="match status" value="2"/>
</dbReference>
<dbReference type="SMART" id="SM00388">
    <property type="entry name" value="HisKA"/>
    <property type="match status" value="2"/>
</dbReference>
<evidence type="ECO:0000313" key="17">
    <source>
        <dbReference type="EMBL" id="MBW4543102.1"/>
    </source>
</evidence>
<comment type="similarity">
    <text evidence="2">In the N-terminal section; belongs to the phytochrome family.</text>
</comment>
<dbReference type="InterPro" id="IPR001610">
    <property type="entry name" value="PAC"/>
</dbReference>
<dbReference type="SUPFAM" id="SSF55785">
    <property type="entry name" value="PYP-like sensor domain (PAS domain)"/>
    <property type="match status" value="2"/>
</dbReference>
<dbReference type="CDD" id="cd00082">
    <property type="entry name" value="HisKA"/>
    <property type="match status" value="2"/>
</dbReference>
<dbReference type="SMART" id="SM00387">
    <property type="entry name" value="HATPase_c"/>
    <property type="match status" value="2"/>
</dbReference>
<dbReference type="SMART" id="SM00448">
    <property type="entry name" value="REC"/>
    <property type="match status" value="2"/>
</dbReference>
<organism evidence="17 18">
    <name type="scientific">Symplocastrum torsivum CPER-KK1</name>
    <dbReference type="NCBI Taxonomy" id="450513"/>
    <lineage>
        <taxon>Bacteria</taxon>
        <taxon>Bacillati</taxon>
        <taxon>Cyanobacteriota</taxon>
        <taxon>Cyanophyceae</taxon>
        <taxon>Oscillatoriophycideae</taxon>
        <taxon>Oscillatoriales</taxon>
        <taxon>Microcoleaceae</taxon>
        <taxon>Symplocastrum</taxon>
    </lineage>
</organism>
<dbReference type="NCBIfam" id="TIGR00229">
    <property type="entry name" value="sensory_box"/>
    <property type="match status" value="1"/>
</dbReference>
<evidence type="ECO:0000256" key="2">
    <source>
        <dbReference type="ARBA" id="ARBA00006402"/>
    </source>
</evidence>
<evidence type="ECO:0000256" key="11">
    <source>
        <dbReference type="PROSITE-ProRule" id="PRU00169"/>
    </source>
</evidence>
<dbReference type="PROSITE" id="PS50110">
    <property type="entry name" value="RESPONSE_REGULATORY"/>
    <property type="match status" value="2"/>
</dbReference>
<feature type="coiled-coil region" evidence="12">
    <location>
        <begin position="304"/>
        <end position="331"/>
    </location>
</feature>
<keyword evidence="8" id="KW-0067">ATP-binding</keyword>
<dbReference type="InterPro" id="IPR005467">
    <property type="entry name" value="His_kinase_dom"/>
</dbReference>
<dbReference type="GO" id="GO:0005524">
    <property type="term" value="F:ATP binding"/>
    <property type="evidence" value="ECO:0007669"/>
    <property type="project" value="UniProtKB-KW"/>
</dbReference>
<accession>A0A951U7U8</accession>
<dbReference type="Proteomes" id="UP000753908">
    <property type="component" value="Unassembled WGS sequence"/>
</dbReference>
<comment type="caution">
    <text evidence="17">The sequence shown here is derived from an EMBL/GenBank/DDBJ whole genome shotgun (WGS) entry which is preliminary data.</text>
</comment>
<evidence type="ECO:0000256" key="9">
    <source>
        <dbReference type="ARBA" id="ARBA00023012"/>
    </source>
</evidence>
<feature type="domain" description="PAC" evidence="16">
    <location>
        <begin position="854"/>
        <end position="906"/>
    </location>
</feature>
<dbReference type="CDD" id="cd17574">
    <property type="entry name" value="REC_OmpR"/>
    <property type="match status" value="1"/>
</dbReference>
<dbReference type="InterPro" id="IPR035965">
    <property type="entry name" value="PAS-like_dom_sf"/>
</dbReference>
<reference evidence="17" key="2">
    <citation type="journal article" date="2022" name="Microbiol. Resour. Announc.">
        <title>Metagenome Sequencing to Explore Phylogenomics of Terrestrial Cyanobacteria.</title>
        <authorList>
            <person name="Ward R.D."/>
            <person name="Stajich J.E."/>
            <person name="Johansen J.R."/>
            <person name="Huntemann M."/>
            <person name="Clum A."/>
            <person name="Foster B."/>
            <person name="Foster B."/>
            <person name="Roux S."/>
            <person name="Palaniappan K."/>
            <person name="Varghese N."/>
            <person name="Mukherjee S."/>
            <person name="Reddy T.B.K."/>
            <person name="Daum C."/>
            <person name="Copeland A."/>
            <person name="Chen I.A."/>
            <person name="Ivanova N.N."/>
            <person name="Kyrpides N.C."/>
            <person name="Shapiro N."/>
            <person name="Eloe-Fadrosh E.A."/>
            <person name="Pietrasiak N."/>
        </authorList>
    </citation>
    <scope>NUCLEOTIDE SEQUENCE</scope>
    <source>
        <strain evidence="17">CPER-KK1</strain>
    </source>
</reference>
<name>A0A951U7U8_9CYAN</name>
<keyword evidence="4 11" id="KW-0597">Phosphoprotein</keyword>
<dbReference type="Gene3D" id="2.10.70.100">
    <property type="match status" value="1"/>
</dbReference>
<comment type="catalytic activity">
    <reaction evidence="1">
        <text>ATP + protein L-histidine = ADP + protein N-phospho-L-histidine.</text>
        <dbReference type="EC" id="2.7.13.3"/>
    </reaction>
</comment>
<dbReference type="FunFam" id="3.30.565.10:FF:000037">
    <property type="entry name" value="Hybrid sensor histidine kinase/response regulator"/>
    <property type="match status" value="1"/>
</dbReference>
<dbReference type="CDD" id="cd17580">
    <property type="entry name" value="REC_2_DhkD-like"/>
    <property type="match status" value="1"/>
</dbReference>
<dbReference type="CDD" id="cd16922">
    <property type="entry name" value="HATPase_EvgS-ArcB-TorS-like"/>
    <property type="match status" value="2"/>
</dbReference>
<dbReference type="SMART" id="SM00086">
    <property type="entry name" value="PAC"/>
    <property type="match status" value="1"/>
</dbReference>
<evidence type="ECO:0000256" key="6">
    <source>
        <dbReference type="ARBA" id="ARBA00022741"/>
    </source>
</evidence>
<dbReference type="InterPro" id="IPR013655">
    <property type="entry name" value="PAS_fold_3"/>
</dbReference>
<evidence type="ECO:0000256" key="7">
    <source>
        <dbReference type="ARBA" id="ARBA00022777"/>
    </source>
</evidence>
<dbReference type="PANTHER" id="PTHR43547:SF2">
    <property type="entry name" value="HYBRID SIGNAL TRANSDUCTION HISTIDINE KINASE C"/>
    <property type="match status" value="1"/>
</dbReference>
<dbReference type="GO" id="GO:0000155">
    <property type="term" value="F:phosphorelay sensor kinase activity"/>
    <property type="evidence" value="ECO:0007669"/>
    <property type="project" value="InterPro"/>
</dbReference>
<dbReference type="SUPFAM" id="SSF55874">
    <property type="entry name" value="ATPase domain of HSP90 chaperone/DNA topoisomerase II/histidine kinase"/>
    <property type="match status" value="2"/>
</dbReference>